<dbReference type="SMART" id="SM00563">
    <property type="entry name" value="PlsC"/>
    <property type="match status" value="1"/>
</dbReference>
<accession>A0A835YS94</accession>
<dbReference type="GO" id="GO:0006654">
    <property type="term" value="P:phosphatidic acid biosynthetic process"/>
    <property type="evidence" value="ECO:0007669"/>
    <property type="project" value="TreeGrafter"/>
</dbReference>
<evidence type="ECO:0000313" key="7">
    <source>
        <dbReference type="EMBL" id="KAG5179728.1"/>
    </source>
</evidence>
<dbReference type="CDD" id="cd07989">
    <property type="entry name" value="LPLAT_AGPAT-like"/>
    <property type="match status" value="1"/>
</dbReference>
<dbReference type="AlphaFoldDB" id="A0A835YS94"/>
<feature type="domain" description="Phospholipid/glycerol acyltransferase" evidence="6">
    <location>
        <begin position="61"/>
        <end position="174"/>
    </location>
</feature>
<evidence type="ECO:0000256" key="3">
    <source>
        <dbReference type="ARBA" id="ARBA00022679"/>
    </source>
</evidence>
<sequence length="254" mass="27973">MTLSFLGSLPAIPLLLIGQRKRARELTHYNGGVIARTLQRICFYPSVITGMENLPPPETACVYVANHQSTVDIAVFFAIRRNYAWVSKASVFLVPGVGLLMRLAGYVSLQRGSKESGKKMMEDCRKDCLEKGWSVVIFPQGTRRRHKILDFKMGAFKLAQEARVPIVPVTIELPEKMYGIGCKDRPRLIIHKPIAPDDPLFQDRDALLAHTFGTIVGALSYGPAMLQRQRADAAAAARLTAAAAEVAPDAKKEA</sequence>
<evidence type="ECO:0000313" key="8">
    <source>
        <dbReference type="Proteomes" id="UP000664859"/>
    </source>
</evidence>
<dbReference type="SUPFAM" id="SSF69593">
    <property type="entry name" value="Glycerol-3-phosphate (1)-acyltransferase"/>
    <property type="match status" value="1"/>
</dbReference>
<reference evidence="7" key="1">
    <citation type="submission" date="2021-02" db="EMBL/GenBank/DDBJ databases">
        <title>First Annotated Genome of the Yellow-green Alga Tribonema minus.</title>
        <authorList>
            <person name="Mahan K.M."/>
        </authorList>
    </citation>
    <scope>NUCLEOTIDE SEQUENCE</scope>
    <source>
        <strain evidence="7">UTEX B ZZ1240</strain>
    </source>
</reference>
<dbReference type="PANTHER" id="PTHR10434">
    <property type="entry name" value="1-ACYL-SN-GLYCEROL-3-PHOSPHATE ACYLTRANSFERASE"/>
    <property type="match status" value="1"/>
</dbReference>
<keyword evidence="4" id="KW-0443">Lipid metabolism</keyword>
<comment type="caution">
    <text evidence="7">The sequence shown here is derived from an EMBL/GenBank/DDBJ whole genome shotgun (WGS) entry which is preliminary data.</text>
</comment>
<dbReference type="PANTHER" id="PTHR10434:SF64">
    <property type="entry name" value="1-ACYL-SN-GLYCEROL-3-PHOSPHATE ACYLTRANSFERASE-RELATED"/>
    <property type="match status" value="1"/>
</dbReference>
<keyword evidence="5" id="KW-0012">Acyltransferase</keyword>
<evidence type="ECO:0000256" key="1">
    <source>
        <dbReference type="ARBA" id="ARBA00005189"/>
    </source>
</evidence>
<evidence type="ECO:0000259" key="6">
    <source>
        <dbReference type="SMART" id="SM00563"/>
    </source>
</evidence>
<keyword evidence="3" id="KW-0808">Transferase</keyword>
<dbReference type="Pfam" id="PF01553">
    <property type="entry name" value="Acyltransferase"/>
    <property type="match status" value="1"/>
</dbReference>
<gene>
    <name evidence="7" type="ORF">JKP88DRAFT_196132</name>
</gene>
<keyword evidence="2" id="KW-0444">Lipid biosynthesis</keyword>
<dbReference type="EMBL" id="JAFCMP010000445">
    <property type="protein sequence ID" value="KAG5179728.1"/>
    <property type="molecule type" value="Genomic_DNA"/>
</dbReference>
<dbReference type="Proteomes" id="UP000664859">
    <property type="component" value="Unassembled WGS sequence"/>
</dbReference>
<proteinExistence type="predicted"/>
<evidence type="ECO:0000256" key="2">
    <source>
        <dbReference type="ARBA" id="ARBA00022516"/>
    </source>
</evidence>
<dbReference type="GO" id="GO:0003841">
    <property type="term" value="F:1-acylglycerol-3-phosphate O-acyltransferase activity"/>
    <property type="evidence" value="ECO:0007669"/>
    <property type="project" value="TreeGrafter"/>
</dbReference>
<protein>
    <recommendedName>
        <fullName evidence="6">Phospholipid/glycerol acyltransferase domain-containing protein</fullName>
    </recommendedName>
</protein>
<name>A0A835YS94_9STRA</name>
<dbReference type="OrthoDB" id="417078at2759"/>
<organism evidence="7 8">
    <name type="scientific">Tribonema minus</name>
    <dbReference type="NCBI Taxonomy" id="303371"/>
    <lineage>
        <taxon>Eukaryota</taxon>
        <taxon>Sar</taxon>
        <taxon>Stramenopiles</taxon>
        <taxon>Ochrophyta</taxon>
        <taxon>PX clade</taxon>
        <taxon>Xanthophyceae</taxon>
        <taxon>Tribonematales</taxon>
        <taxon>Tribonemataceae</taxon>
        <taxon>Tribonema</taxon>
    </lineage>
</organism>
<evidence type="ECO:0000256" key="4">
    <source>
        <dbReference type="ARBA" id="ARBA00023098"/>
    </source>
</evidence>
<evidence type="ECO:0000256" key="5">
    <source>
        <dbReference type="ARBA" id="ARBA00023315"/>
    </source>
</evidence>
<dbReference type="InterPro" id="IPR002123">
    <property type="entry name" value="Plipid/glycerol_acylTrfase"/>
</dbReference>
<keyword evidence="8" id="KW-1185">Reference proteome</keyword>
<comment type="pathway">
    <text evidence="1">Lipid metabolism.</text>
</comment>